<accession>A0ABS6S4M9</accession>
<evidence type="ECO:0000313" key="1">
    <source>
        <dbReference type="EMBL" id="MBV6343328.1"/>
    </source>
</evidence>
<keyword evidence="2" id="KW-1185">Reference proteome</keyword>
<protein>
    <submittedName>
        <fullName evidence="1">Uncharacterized protein</fullName>
    </submittedName>
</protein>
<gene>
    <name evidence="1" type="ORF">HWQ67_17255</name>
</gene>
<feature type="non-terminal residue" evidence="1">
    <location>
        <position position="641"/>
    </location>
</feature>
<feature type="non-terminal residue" evidence="1">
    <location>
        <position position="1"/>
    </location>
</feature>
<dbReference type="EMBL" id="JABXWD010000537">
    <property type="protein sequence ID" value="MBV6343328.1"/>
    <property type="molecule type" value="Genomic_DNA"/>
</dbReference>
<sequence>SLSSIKPAITLPATQAELGTIADAKAKGLCVGAMKSYYTIKVYNVGTADGQKIKVEALDVKGARAKAEAAGYKVSSITRSFGLPTRTPTRQTTSATTAPTGTIRVKDGKTGDILNIPRAGWDPWPDKYKNLVTTEGFDAAIASFRTDYRELGDGQWMPRADFNSLPDQYAAIAVSRGYTAMREAFEADHIQLGDGQWITTRDWDALVANDATNGTTCAKVGKEQGYTAMVSAIDTANEPYEEFQRKVESGDIIPVPGNEYITKEEFNRLPSGSQKILKEQGFNALTEATIVRWEKGVKPRGFSWDPGYQRRLAAWNSLPQAVTNLNEVPFSYRDFYHLSESSYGRVGLLALASFVPPAKAALPEYTMADVTALDWGIAAAQAPLLILGFAPAAITSSVAGRAVTVAGSTALAGLIGYGTAKSWSALSPGQRVMGVGMTALSAVPLLTTVARNVKISGPSIPTTEGNVVAWRGLSVAGNPIIGRSGGKWVLGSRGITLPEARLILNGYKPETMLETKVFVNRSALEKAGFTGTQIEYLTKTLKDRNLFAGKMSPWLDKDVLIEPTERLNANEIGTVMQRLVKLEEGFIKKSKIKDAFLLYGSSTIKSQSCTPRQFLSSGANWDLIVELPYSKKASLILDFLI</sequence>
<dbReference type="Proteomes" id="UP001196980">
    <property type="component" value="Unassembled WGS sequence"/>
</dbReference>
<evidence type="ECO:0000313" key="2">
    <source>
        <dbReference type="Proteomes" id="UP001196980"/>
    </source>
</evidence>
<organism evidence="1 2">
    <name type="scientific">Candidatus Magnetobacterium casense</name>
    <dbReference type="NCBI Taxonomy" id="1455061"/>
    <lineage>
        <taxon>Bacteria</taxon>
        <taxon>Pseudomonadati</taxon>
        <taxon>Nitrospirota</taxon>
        <taxon>Thermodesulfovibrionia</taxon>
        <taxon>Thermodesulfovibrionales</taxon>
        <taxon>Candidatus Magnetobacteriaceae</taxon>
        <taxon>Candidatus Magnetobacterium</taxon>
    </lineage>
</organism>
<reference evidence="1 2" key="1">
    <citation type="journal article" date="2020" name="J Geophys Res Biogeosci">
        <title>Magnetotaxis as an Adaptation to Enable Bacterial Shuttling of Microbial Sulfur and Sulfur Cycling Across Aquatic Oxic#Anoxic Interfaces.</title>
        <authorList>
            <person name="Li J."/>
            <person name="Liu P."/>
            <person name="Wang J."/>
            <person name="Roberts A.P."/>
            <person name="Pan Y."/>
        </authorList>
    </citation>
    <scope>NUCLEOTIDE SEQUENCE [LARGE SCALE GENOMIC DNA]</scope>
    <source>
        <strain evidence="1 2">MYR-1_YQ</strain>
    </source>
</reference>
<comment type="caution">
    <text evidence="1">The sequence shown here is derived from an EMBL/GenBank/DDBJ whole genome shotgun (WGS) entry which is preliminary data.</text>
</comment>
<dbReference type="RefSeq" id="WP_218253942.1">
    <property type="nucleotide sequence ID" value="NZ_JABXWD010000537.1"/>
</dbReference>
<proteinExistence type="predicted"/>
<name>A0ABS6S4M9_9BACT</name>